<accession>A0A8R1HUM4</accession>
<dbReference type="GO" id="GO:0032543">
    <property type="term" value="P:mitochondrial translation"/>
    <property type="evidence" value="ECO:0007669"/>
    <property type="project" value="InterPro"/>
</dbReference>
<dbReference type="Pfam" id="PF18699">
    <property type="entry name" value="MRPL52"/>
    <property type="match status" value="1"/>
</dbReference>
<evidence type="ECO:0000313" key="1">
    <source>
        <dbReference type="EnsemblMetazoa" id="CJA09100.1"/>
    </source>
</evidence>
<dbReference type="InterPro" id="IPR034596">
    <property type="entry name" value="Ribosomal_mL52"/>
</dbReference>
<organism evidence="1 2">
    <name type="scientific">Caenorhabditis japonica</name>
    <dbReference type="NCBI Taxonomy" id="281687"/>
    <lineage>
        <taxon>Eukaryota</taxon>
        <taxon>Metazoa</taxon>
        <taxon>Ecdysozoa</taxon>
        <taxon>Nematoda</taxon>
        <taxon>Chromadorea</taxon>
        <taxon>Rhabditida</taxon>
        <taxon>Rhabditina</taxon>
        <taxon>Rhabditomorpha</taxon>
        <taxon>Rhabditoidea</taxon>
        <taxon>Rhabditidae</taxon>
        <taxon>Peloderinae</taxon>
        <taxon>Caenorhabditis</taxon>
    </lineage>
</organism>
<name>A0A8R1HUM4_CAEJA</name>
<dbReference type="GO" id="GO:0003735">
    <property type="term" value="F:structural constituent of ribosome"/>
    <property type="evidence" value="ECO:0007669"/>
    <property type="project" value="InterPro"/>
</dbReference>
<dbReference type="AlphaFoldDB" id="A0A8R1HUM4"/>
<reference evidence="1" key="2">
    <citation type="submission" date="2022-06" db="UniProtKB">
        <authorList>
            <consortium name="EnsemblMetazoa"/>
        </authorList>
    </citation>
    <scope>IDENTIFICATION</scope>
    <source>
        <strain evidence="1">DF5081</strain>
    </source>
</reference>
<keyword evidence="2" id="KW-1185">Reference proteome</keyword>
<proteinExistence type="predicted"/>
<evidence type="ECO:0000313" key="2">
    <source>
        <dbReference type="Proteomes" id="UP000005237"/>
    </source>
</evidence>
<sequence>MASATQRIPSKRQTLDEAYAPPANFLEIEQSPDFSFKDGRPVHVTSQKQLDHKLEQIRLAKKMVALLKETEEVQRVYKVSCEEREVRGKEELAKRPIAKGVKSID</sequence>
<protein>
    <submittedName>
        <fullName evidence="1">39S ribosomal protein L52, mitochondrial</fullName>
    </submittedName>
</protein>
<dbReference type="EnsemblMetazoa" id="CJA09100.1">
    <property type="protein sequence ID" value="CJA09100.1"/>
    <property type="gene ID" value="WBGene00128304"/>
</dbReference>
<dbReference type="Proteomes" id="UP000005237">
    <property type="component" value="Unassembled WGS sequence"/>
</dbReference>
<dbReference type="GO" id="GO:0005762">
    <property type="term" value="C:mitochondrial large ribosomal subunit"/>
    <property type="evidence" value="ECO:0007669"/>
    <property type="project" value="InterPro"/>
</dbReference>
<reference evidence="2" key="1">
    <citation type="submission" date="2010-08" db="EMBL/GenBank/DDBJ databases">
        <authorList>
            <consortium name="Caenorhabditis japonica Sequencing Consortium"/>
            <person name="Wilson R.K."/>
        </authorList>
    </citation>
    <scope>NUCLEOTIDE SEQUENCE [LARGE SCALE GENOMIC DNA]</scope>
    <source>
        <strain evidence="2">DF5081</strain>
    </source>
</reference>